<dbReference type="InterPro" id="IPR008947">
    <property type="entry name" value="PLipase_C/P1_nuclease_dom_sf"/>
</dbReference>
<dbReference type="RefSeq" id="WP_091207796.1">
    <property type="nucleotide sequence ID" value="NZ_FONQ01000017.1"/>
</dbReference>
<dbReference type="InterPro" id="IPR029002">
    <property type="entry name" value="PLPC/GPLD1"/>
</dbReference>
<dbReference type="GO" id="GO:0016788">
    <property type="term" value="F:hydrolase activity, acting on ester bonds"/>
    <property type="evidence" value="ECO:0007669"/>
    <property type="project" value="InterPro"/>
</dbReference>
<dbReference type="Gene3D" id="1.10.575.10">
    <property type="entry name" value="P1 Nuclease"/>
    <property type="match status" value="1"/>
</dbReference>
<feature type="domain" description="Phospholipase C/D" evidence="1">
    <location>
        <begin position="30"/>
        <end position="201"/>
    </location>
</feature>
<evidence type="ECO:0000313" key="2">
    <source>
        <dbReference type="EMBL" id="SFF35759.1"/>
    </source>
</evidence>
<proteinExistence type="predicted"/>
<dbReference type="EMBL" id="FONQ01000017">
    <property type="protein sequence ID" value="SFF35759.1"/>
    <property type="molecule type" value="Genomic_DNA"/>
</dbReference>
<dbReference type="SUPFAM" id="SSF48537">
    <property type="entry name" value="Phospholipase C/P1 nuclease"/>
    <property type="match status" value="1"/>
</dbReference>
<dbReference type="CDD" id="cd10981">
    <property type="entry name" value="ZnPC_S1P1"/>
    <property type="match status" value="1"/>
</dbReference>
<organism evidence="2 3">
    <name type="scientific">Flavobacterium xueshanense</name>
    <dbReference type="NCBI Taxonomy" id="935223"/>
    <lineage>
        <taxon>Bacteria</taxon>
        <taxon>Pseudomonadati</taxon>
        <taxon>Bacteroidota</taxon>
        <taxon>Flavobacteriia</taxon>
        <taxon>Flavobacteriales</taxon>
        <taxon>Flavobacteriaceae</taxon>
        <taxon>Flavobacterium</taxon>
    </lineage>
</organism>
<reference evidence="3" key="1">
    <citation type="submission" date="2016-10" db="EMBL/GenBank/DDBJ databases">
        <authorList>
            <person name="Varghese N."/>
            <person name="Submissions S."/>
        </authorList>
    </citation>
    <scope>NUCLEOTIDE SEQUENCE [LARGE SCALE GENOMIC DNA]</scope>
    <source>
        <strain evidence="3">CGMCC 1.9227</strain>
    </source>
</reference>
<name>A0A1I2I0A7_9FLAO</name>
<dbReference type="Pfam" id="PF00882">
    <property type="entry name" value="Zn_dep_PLPC"/>
    <property type="match status" value="1"/>
</dbReference>
<evidence type="ECO:0000313" key="3">
    <source>
        <dbReference type="Proteomes" id="UP000198596"/>
    </source>
</evidence>
<dbReference type="Proteomes" id="UP000198596">
    <property type="component" value="Unassembled WGS sequence"/>
</dbReference>
<dbReference type="OrthoDB" id="267579at2"/>
<dbReference type="AlphaFoldDB" id="A0A1I2I0A7"/>
<sequence>MKNFKIRPTLITLSVLGVAIFLLSWGVIGHERINKAAVMALPKPLQTFFYNHIDFITQGSTVPDLRRNVLNDKAEPPRHYFDMENFGAVETFPKTMQEANLKYDEKFLTKNGILPWYIQDMMVKLTKAFKDKRKNEILFIAADLGHYIADAHMPLHTSDNHDGQNTNQKGIHSLWESRLPELFAKDYKLNVPQGKYLENVEKATWDMIFDTHSLVKPLLDTDKKLRTATAENKMYVTDAAGNVVKNKYGGTLYSDGYAAKLHTDLNGMVEQQMKKAITATASFWYTAWVNAGKPDLSNLDATELTKRNSKTLKKDLKTFEKGNLFGLTNEKE</sequence>
<keyword evidence="3" id="KW-1185">Reference proteome</keyword>
<evidence type="ECO:0000259" key="1">
    <source>
        <dbReference type="Pfam" id="PF00882"/>
    </source>
</evidence>
<accession>A0A1I2I0A7</accession>
<protein>
    <submittedName>
        <fullName evidence="2">S1/P1 Nuclease</fullName>
    </submittedName>
</protein>
<gene>
    <name evidence="2" type="ORF">SAMN04488131_11719</name>
</gene>